<keyword evidence="2" id="KW-1185">Reference proteome</keyword>
<gene>
    <name evidence="1" type="ORF">H5410_026105</name>
</gene>
<name>A0A9J5YXR4_SOLCO</name>
<comment type="caution">
    <text evidence="1">The sequence shown here is derived from an EMBL/GenBank/DDBJ whole genome shotgun (WGS) entry which is preliminary data.</text>
</comment>
<sequence length="106" mass="11731">MTKYRGMSSRGAWRLEDDIVLIDETGRVNHEVGGVETSLESKGFMLSRPKVIFEVQIGDVLDEADVEVRLATASFLRKKVLSILVSESKGSGDIASRSDVTYHMGR</sequence>
<proteinExistence type="predicted"/>
<dbReference type="OrthoDB" id="418748at2759"/>
<organism evidence="1 2">
    <name type="scientific">Solanum commersonii</name>
    <name type="common">Commerson's wild potato</name>
    <name type="synonym">Commerson's nightshade</name>
    <dbReference type="NCBI Taxonomy" id="4109"/>
    <lineage>
        <taxon>Eukaryota</taxon>
        <taxon>Viridiplantae</taxon>
        <taxon>Streptophyta</taxon>
        <taxon>Embryophyta</taxon>
        <taxon>Tracheophyta</taxon>
        <taxon>Spermatophyta</taxon>
        <taxon>Magnoliopsida</taxon>
        <taxon>eudicotyledons</taxon>
        <taxon>Gunneridae</taxon>
        <taxon>Pentapetalae</taxon>
        <taxon>asterids</taxon>
        <taxon>lamiids</taxon>
        <taxon>Solanales</taxon>
        <taxon>Solanaceae</taxon>
        <taxon>Solanoideae</taxon>
        <taxon>Solaneae</taxon>
        <taxon>Solanum</taxon>
    </lineage>
</organism>
<dbReference type="AlphaFoldDB" id="A0A9J5YXR4"/>
<dbReference type="EMBL" id="JACXVP010000005">
    <property type="protein sequence ID" value="KAG5604613.1"/>
    <property type="molecule type" value="Genomic_DNA"/>
</dbReference>
<dbReference type="Proteomes" id="UP000824120">
    <property type="component" value="Chromosome 5"/>
</dbReference>
<protein>
    <submittedName>
        <fullName evidence="1">Uncharacterized protein</fullName>
    </submittedName>
</protein>
<reference evidence="1 2" key="1">
    <citation type="submission" date="2020-09" db="EMBL/GenBank/DDBJ databases">
        <title>De no assembly of potato wild relative species, Solanum commersonii.</title>
        <authorList>
            <person name="Cho K."/>
        </authorList>
    </citation>
    <scope>NUCLEOTIDE SEQUENCE [LARGE SCALE GENOMIC DNA]</scope>
    <source>
        <strain evidence="1">LZ3.2</strain>
        <tissue evidence="1">Leaf</tissue>
    </source>
</reference>
<accession>A0A9J5YXR4</accession>
<evidence type="ECO:0000313" key="1">
    <source>
        <dbReference type="EMBL" id="KAG5604613.1"/>
    </source>
</evidence>
<evidence type="ECO:0000313" key="2">
    <source>
        <dbReference type="Proteomes" id="UP000824120"/>
    </source>
</evidence>